<evidence type="ECO:0000256" key="12">
    <source>
        <dbReference type="ARBA" id="ARBA00049954"/>
    </source>
</evidence>
<evidence type="ECO:0000256" key="5">
    <source>
        <dbReference type="ARBA" id="ARBA00022605"/>
    </source>
</evidence>
<dbReference type="EMBL" id="JAAOIV010000008">
    <property type="protein sequence ID" value="NHN56389.1"/>
    <property type="molecule type" value="Genomic_DNA"/>
</dbReference>
<dbReference type="InterPro" id="IPR036554">
    <property type="entry name" value="GHMP_kinase_C_sf"/>
</dbReference>
<feature type="domain" description="GHMP kinase C-terminal" evidence="15">
    <location>
        <begin position="213"/>
        <end position="273"/>
    </location>
</feature>
<dbReference type="HAMAP" id="MF_00384">
    <property type="entry name" value="Homoser_kinase"/>
    <property type="match status" value="1"/>
</dbReference>
<keyword evidence="9 13" id="KW-0418">Kinase</keyword>
<dbReference type="SUPFAM" id="SSF54211">
    <property type="entry name" value="Ribosomal protein S5 domain 2-like"/>
    <property type="match status" value="1"/>
</dbReference>
<dbReference type="InterPro" id="IPR013750">
    <property type="entry name" value="GHMP_kinase_C_dom"/>
</dbReference>
<comment type="subcellular location">
    <subcellularLocation>
        <location evidence="13">Cytoplasm</location>
    </subcellularLocation>
</comment>
<evidence type="ECO:0000259" key="14">
    <source>
        <dbReference type="Pfam" id="PF00288"/>
    </source>
</evidence>
<sequence>MTAQENWAAQAVEVSVPASTANLGPGFDTIGLGLEIRDRVVARLGDEGLRIEVTGAGADEVPLDDGHLVHRSMIALWQRIGVQPPSGLNLLCDNVIPHSRGLGSSASAIVAGVAAALALVRGTVSDDDSLALISDVASDLEGHPDNASASVYGGATVSWRDTDRWRTARLTPHPAIAVTAFVPSARLSTDTARAVLPASLSLRDAATNSGRAALLAHALTNAPDLLLPATADLLHQEARRPAYPGTMDLVDRLRAGGHAAFVSGAGPSVLVLGPEGGIPDLDDPDWQVWRPAIATTGVRVESHTRWPSV</sequence>
<comment type="caution">
    <text evidence="16">The sequence shown here is derived from an EMBL/GenBank/DDBJ whole genome shotgun (WGS) entry which is preliminary data.</text>
</comment>
<dbReference type="GO" id="GO:0004413">
    <property type="term" value="F:homoserine kinase activity"/>
    <property type="evidence" value="ECO:0007669"/>
    <property type="project" value="UniProtKB-UniRule"/>
</dbReference>
<keyword evidence="17" id="KW-1185">Reference proteome</keyword>
<evidence type="ECO:0000256" key="6">
    <source>
        <dbReference type="ARBA" id="ARBA00022679"/>
    </source>
</evidence>
<dbReference type="NCBIfam" id="TIGR00191">
    <property type="entry name" value="thrB"/>
    <property type="match status" value="1"/>
</dbReference>
<dbReference type="GO" id="GO:0009088">
    <property type="term" value="P:threonine biosynthetic process"/>
    <property type="evidence" value="ECO:0007669"/>
    <property type="project" value="UniProtKB-UniRule"/>
</dbReference>
<dbReference type="Gene3D" id="3.30.230.10">
    <property type="match status" value="1"/>
</dbReference>
<comment type="similarity">
    <text evidence="2 13">Belongs to the GHMP kinase family. Homoserine kinase subfamily.</text>
</comment>
<comment type="pathway">
    <text evidence="1 13">Amino-acid biosynthesis; L-threonine biosynthesis; L-threonine from L-aspartate: step 4/5.</text>
</comment>
<keyword evidence="5 13" id="KW-0028">Amino-acid biosynthesis</keyword>
<evidence type="ECO:0000313" key="17">
    <source>
        <dbReference type="Proteomes" id="UP000744769"/>
    </source>
</evidence>
<evidence type="ECO:0000256" key="9">
    <source>
        <dbReference type="ARBA" id="ARBA00022777"/>
    </source>
</evidence>
<dbReference type="AlphaFoldDB" id="A0A967EAY3"/>
<dbReference type="GO" id="GO:0005737">
    <property type="term" value="C:cytoplasm"/>
    <property type="evidence" value="ECO:0007669"/>
    <property type="project" value="UniProtKB-SubCell"/>
</dbReference>
<dbReference type="GO" id="GO:0005524">
    <property type="term" value="F:ATP binding"/>
    <property type="evidence" value="ECO:0007669"/>
    <property type="project" value="UniProtKB-UniRule"/>
</dbReference>
<evidence type="ECO:0000256" key="11">
    <source>
        <dbReference type="ARBA" id="ARBA00049375"/>
    </source>
</evidence>
<dbReference type="Pfam" id="PF00288">
    <property type="entry name" value="GHMP_kinases_N"/>
    <property type="match status" value="1"/>
</dbReference>
<dbReference type="PANTHER" id="PTHR20861:SF1">
    <property type="entry name" value="HOMOSERINE KINASE"/>
    <property type="match status" value="1"/>
</dbReference>
<feature type="domain" description="GHMP kinase N-terminal" evidence="14">
    <location>
        <begin position="69"/>
        <end position="154"/>
    </location>
</feature>
<dbReference type="PRINTS" id="PR00958">
    <property type="entry name" value="HOMSERKINASE"/>
</dbReference>
<comment type="catalytic activity">
    <reaction evidence="11 13">
        <text>L-homoserine + ATP = O-phospho-L-homoserine + ADP + H(+)</text>
        <dbReference type="Rhea" id="RHEA:13985"/>
        <dbReference type="ChEBI" id="CHEBI:15378"/>
        <dbReference type="ChEBI" id="CHEBI:30616"/>
        <dbReference type="ChEBI" id="CHEBI:57476"/>
        <dbReference type="ChEBI" id="CHEBI:57590"/>
        <dbReference type="ChEBI" id="CHEBI:456216"/>
        <dbReference type="EC" id="2.7.1.39"/>
    </reaction>
</comment>
<dbReference type="PIRSF" id="PIRSF000676">
    <property type="entry name" value="Homoser_kin"/>
    <property type="match status" value="1"/>
</dbReference>
<evidence type="ECO:0000256" key="10">
    <source>
        <dbReference type="ARBA" id="ARBA00022840"/>
    </source>
</evidence>
<dbReference type="SUPFAM" id="SSF55060">
    <property type="entry name" value="GHMP Kinase, C-terminal domain"/>
    <property type="match status" value="1"/>
</dbReference>
<dbReference type="Gene3D" id="3.30.70.890">
    <property type="entry name" value="GHMP kinase, C-terminal domain"/>
    <property type="match status" value="1"/>
</dbReference>
<dbReference type="PROSITE" id="PS00627">
    <property type="entry name" value="GHMP_KINASES_ATP"/>
    <property type="match status" value="1"/>
</dbReference>
<keyword evidence="13" id="KW-0963">Cytoplasm</keyword>
<evidence type="ECO:0000256" key="4">
    <source>
        <dbReference type="ARBA" id="ARBA00017858"/>
    </source>
</evidence>
<organism evidence="16 17">
    <name type="scientific">Metallococcus carri</name>
    <dbReference type="NCBI Taxonomy" id="1656884"/>
    <lineage>
        <taxon>Bacteria</taxon>
        <taxon>Bacillati</taxon>
        <taxon>Actinomycetota</taxon>
        <taxon>Actinomycetes</taxon>
        <taxon>Micrococcales</taxon>
        <taxon>Dermacoccaceae</taxon>
        <taxon>Metallococcus</taxon>
    </lineage>
</organism>
<accession>A0A967EAY3</accession>
<evidence type="ECO:0000256" key="2">
    <source>
        <dbReference type="ARBA" id="ARBA00007370"/>
    </source>
</evidence>
<dbReference type="RefSeq" id="WP_166197061.1">
    <property type="nucleotide sequence ID" value="NZ_JAAOIV010000008.1"/>
</dbReference>
<protein>
    <recommendedName>
        <fullName evidence="4 13">Homoserine kinase</fullName>
        <shortName evidence="13">HK</shortName>
        <shortName evidence="13">HSK</shortName>
        <ecNumber evidence="3 13">2.7.1.39</ecNumber>
    </recommendedName>
</protein>
<proteinExistence type="inferred from homology"/>
<dbReference type="InterPro" id="IPR000870">
    <property type="entry name" value="Homoserine_kinase"/>
</dbReference>
<comment type="function">
    <text evidence="12 13">Catalyzes the ATP-dependent phosphorylation of L-homoserine to L-homoserine phosphate.</text>
</comment>
<evidence type="ECO:0000256" key="7">
    <source>
        <dbReference type="ARBA" id="ARBA00022697"/>
    </source>
</evidence>
<dbReference type="InterPro" id="IPR006204">
    <property type="entry name" value="GHMP_kinase_N_dom"/>
</dbReference>
<evidence type="ECO:0000313" key="16">
    <source>
        <dbReference type="EMBL" id="NHN56389.1"/>
    </source>
</evidence>
<dbReference type="Proteomes" id="UP000744769">
    <property type="component" value="Unassembled WGS sequence"/>
</dbReference>
<dbReference type="PANTHER" id="PTHR20861">
    <property type="entry name" value="HOMOSERINE/4-DIPHOSPHOCYTIDYL-2-C-METHYL-D-ERYTHRITOL KINASE"/>
    <property type="match status" value="1"/>
</dbReference>
<dbReference type="InterPro" id="IPR020568">
    <property type="entry name" value="Ribosomal_Su5_D2-typ_SF"/>
</dbReference>
<dbReference type="InterPro" id="IPR006203">
    <property type="entry name" value="GHMP_knse_ATP-bd_CS"/>
</dbReference>
<keyword evidence="6 13" id="KW-0808">Transferase</keyword>
<dbReference type="Pfam" id="PF08544">
    <property type="entry name" value="GHMP_kinases_C"/>
    <property type="match status" value="1"/>
</dbReference>
<dbReference type="EC" id="2.7.1.39" evidence="3 13"/>
<evidence type="ECO:0000256" key="1">
    <source>
        <dbReference type="ARBA" id="ARBA00005015"/>
    </source>
</evidence>
<evidence type="ECO:0000259" key="15">
    <source>
        <dbReference type="Pfam" id="PF08544"/>
    </source>
</evidence>
<keyword evidence="7 13" id="KW-0791">Threonine biosynthesis</keyword>
<evidence type="ECO:0000256" key="13">
    <source>
        <dbReference type="HAMAP-Rule" id="MF_00384"/>
    </source>
</evidence>
<evidence type="ECO:0000256" key="8">
    <source>
        <dbReference type="ARBA" id="ARBA00022741"/>
    </source>
</evidence>
<reference evidence="16" key="1">
    <citation type="submission" date="2020-03" db="EMBL/GenBank/DDBJ databases">
        <title>Draft sequencing of Calidifontibacter sp. DB0510.</title>
        <authorList>
            <person name="Kim D.-U."/>
        </authorList>
    </citation>
    <scope>NUCLEOTIDE SEQUENCE</scope>
    <source>
        <strain evidence="16">DB0510</strain>
    </source>
</reference>
<keyword evidence="8 13" id="KW-0547">Nucleotide-binding</keyword>
<gene>
    <name evidence="13" type="primary">thrB</name>
    <name evidence="16" type="ORF">G9U51_11430</name>
</gene>
<feature type="binding site" evidence="13">
    <location>
        <begin position="97"/>
        <end position="107"/>
    </location>
    <ligand>
        <name>ATP</name>
        <dbReference type="ChEBI" id="CHEBI:30616"/>
    </ligand>
</feature>
<evidence type="ECO:0000256" key="3">
    <source>
        <dbReference type="ARBA" id="ARBA00012078"/>
    </source>
</evidence>
<name>A0A967EAY3_9MICO</name>
<dbReference type="InterPro" id="IPR014721">
    <property type="entry name" value="Ribsml_uS5_D2-typ_fold_subgr"/>
</dbReference>
<keyword evidence="10 13" id="KW-0067">ATP-binding</keyword>